<dbReference type="RefSeq" id="WP_068994040.1">
    <property type="nucleotide sequence ID" value="NZ_BMJN01000011.1"/>
</dbReference>
<accession>A0A917EFS9</accession>
<dbReference type="InterPro" id="IPR015392">
    <property type="entry name" value="TehB/YeaR-like_dom"/>
</dbReference>
<dbReference type="GO" id="GO:0032259">
    <property type="term" value="P:methylation"/>
    <property type="evidence" value="ECO:0007669"/>
    <property type="project" value="UniProtKB-KW"/>
</dbReference>
<reference evidence="3" key="2">
    <citation type="submission" date="2020-09" db="EMBL/GenBank/DDBJ databases">
        <authorList>
            <person name="Sun Q."/>
            <person name="Zhou Y."/>
        </authorList>
    </citation>
    <scope>NUCLEOTIDE SEQUENCE</scope>
    <source>
        <strain evidence="3">CGMCC 1.15533</strain>
    </source>
</reference>
<evidence type="ECO:0000259" key="2">
    <source>
        <dbReference type="Pfam" id="PF09313"/>
    </source>
</evidence>
<keyword evidence="4" id="KW-1185">Reference proteome</keyword>
<dbReference type="NCBIfam" id="NF008405">
    <property type="entry name" value="PRK11207.1"/>
    <property type="match status" value="1"/>
</dbReference>
<dbReference type="Gene3D" id="2.60.120.10">
    <property type="entry name" value="Jelly Rolls"/>
    <property type="match status" value="1"/>
</dbReference>
<feature type="domain" description="Tellurite resistance methyltransferase TehB-like" evidence="1">
    <location>
        <begin position="90"/>
        <end position="281"/>
    </location>
</feature>
<protein>
    <submittedName>
        <fullName evidence="3">Tellurite resistance methyltransferase TehB</fullName>
    </submittedName>
</protein>
<dbReference type="CDD" id="cd02440">
    <property type="entry name" value="AdoMet_MTases"/>
    <property type="match status" value="1"/>
</dbReference>
<gene>
    <name evidence="3" type="primary">tehB</name>
    <name evidence="3" type="ORF">GCM10011510_08800</name>
</gene>
<dbReference type="GO" id="GO:0005737">
    <property type="term" value="C:cytoplasm"/>
    <property type="evidence" value="ECO:0007669"/>
    <property type="project" value="InterPro"/>
</dbReference>
<evidence type="ECO:0000259" key="1">
    <source>
        <dbReference type="Pfam" id="PF03848"/>
    </source>
</evidence>
<dbReference type="Pfam" id="PF09313">
    <property type="entry name" value="TehB-like"/>
    <property type="match status" value="1"/>
</dbReference>
<proteinExistence type="predicted"/>
<comment type="caution">
    <text evidence="3">The sequence shown here is derived from an EMBL/GenBank/DDBJ whole genome shotgun (WGS) entry which is preliminary data.</text>
</comment>
<dbReference type="InterPro" id="IPR004537">
    <property type="entry name" value="Tellurite-R_MeTrfase_TehB"/>
</dbReference>
<dbReference type="SUPFAM" id="SSF51197">
    <property type="entry name" value="Clavaminate synthase-like"/>
    <property type="match status" value="1"/>
</dbReference>
<sequence>MKELVLYKRMPNWTADTLPAAVRRQHNTKPGTWAHLQIVKGSLAFYELTEQGEVTAKHIFTADSEIPFVKPGAWHRVEPLTDDLECYLEFHCQLKDYFPKRYGLGAVHSEVVEVAEHLDFEKVLDLGCGSGRNSLYLAKAGASVTAVDKNELALAQLSELASQENVELDIQTYNIEEAALTDMYDLIVSTVVFMFLNPESIPDVLYNMQESTKIGGYNLIVCAMDTTSHPCSVSFPFTFKEGELKAYYQDWELIKYNENLGHLHKRDENGNPIELQFATLLARKVR</sequence>
<dbReference type="SUPFAM" id="SSF53335">
    <property type="entry name" value="S-adenosyl-L-methionine-dependent methyltransferases"/>
    <property type="match status" value="1"/>
</dbReference>
<dbReference type="Pfam" id="PF03848">
    <property type="entry name" value="TehB"/>
    <property type="match status" value="1"/>
</dbReference>
<dbReference type="InterPro" id="IPR014431">
    <property type="entry name" value="Tellurite-R_TehB-2"/>
</dbReference>
<dbReference type="OrthoDB" id="9804312at2"/>
<dbReference type="InterPro" id="IPR029063">
    <property type="entry name" value="SAM-dependent_MTases_sf"/>
</dbReference>
<dbReference type="NCBIfam" id="TIGR00477">
    <property type="entry name" value="tehB"/>
    <property type="match status" value="1"/>
</dbReference>
<keyword evidence="3" id="KW-0808">Transferase</keyword>
<dbReference type="EMBL" id="BMJN01000011">
    <property type="protein sequence ID" value="GGE29756.1"/>
    <property type="molecule type" value="Genomic_DNA"/>
</dbReference>
<dbReference type="InterPro" id="IPR014710">
    <property type="entry name" value="RmlC-like_jellyroll"/>
</dbReference>
<evidence type="ECO:0000313" key="3">
    <source>
        <dbReference type="EMBL" id="GGE29756.1"/>
    </source>
</evidence>
<dbReference type="PANTHER" id="PTHR43861">
    <property type="entry name" value="TRANS-ACONITATE 2-METHYLTRANSFERASE-RELATED"/>
    <property type="match status" value="1"/>
</dbReference>
<dbReference type="AlphaFoldDB" id="A0A917EFS9"/>
<name>A0A917EFS9_9STRE</name>
<dbReference type="InterPro" id="IPR015985">
    <property type="entry name" value="TehB-like_dom"/>
</dbReference>
<dbReference type="Proteomes" id="UP000660801">
    <property type="component" value="Unassembled WGS sequence"/>
</dbReference>
<organism evidence="3 4">
    <name type="scientific">Streptococcus himalayensis</name>
    <dbReference type="NCBI Taxonomy" id="1888195"/>
    <lineage>
        <taxon>Bacteria</taxon>
        <taxon>Bacillati</taxon>
        <taxon>Bacillota</taxon>
        <taxon>Bacilli</taxon>
        <taxon>Lactobacillales</taxon>
        <taxon>Streptococcaceae</taxon>
        <taxon>Streptococcus</taxon>
    </lineage>
</organism>
<reference evidence="3" key="1">
    <citation type="journal article" date="2014" name="Int. J. Syst. Evol. Microbiol.">
        <title>Complete genome sequence of Corynebacterium casei LMG S-19264T (=DSM 44701T), isolated from a smear-ripened cheese.</title>
        <authorList>
            <consortium name="US DOE Joint Genome Institute (JGI-PGF)"/>
            <person name="Walter F."/>
            <person name="Albersmeier A."/>
            <person name="Kalinowski J."/>
            <person name="Ruckert C."/>
        </authorList>
    </citation>
    <scope>NUCLEOTIDE SEQUENCE</scope>
    <source>
        <strain evidence="3">CGMCC 1.15533</strain>
    </source>
</reference>
<feature type="domain" description="TehB/YeaR-like" evidence="2">
    <location>
        <begin position="8"/>
        <end position="88"/>
    </location>
</feature>
<evidence type="ECO:0000313" key="4">
    <source>
        <dbReference type="Proteomes" id="UP000660801"/>
    </source>
</evidence>
<dbReference type="PIRSF" id="PIRSF005215">
    <property type="entry name" value="TehB"/>
    <property type="match status" value="1"/>
</dbReference>
<dbReference type="Gene3D" id="3.40.50.150">
    <property type="entry name" value="Vaccinia Virus protein VP39"/>
    <property type="match status" value="1"/>
</dbReference>
<dbReference type="NCBIfam" id="NF008992">
    <property type="entry name" value="PRK12335.1"/>
    <property type="match status" value="1"/>
</dbReference>
<dbReference type="GO" id="GO:0008757">
    <property type="term" value="F:S-adenosylmethionine-dependent methyltransferase activity"/>
    <property type="evidence" value="ECO:0007669"/>
    <property type="project" value="InterPro"/>
</dbReference>
<dbReference type="GO" id="GO:0046690">
    <property type="term" value="P:response to tellurium ion"/>
    <property type="evidence" value="ECO:0007669"/>
    <property type="project" value="InterPro"/>
</dbReference>
<keyword evidence="3" id="KW-0489">Methyltransferase</keyword>